<feature type="transmembrane region" description="Helical" evidence="6">
    <location>
        <begin position="180"/>
        <end position="201"/>
    </location>
</feature>
<keyword evidence="4 6" id="KW-1133">Transmembrane helix</keyword>
<feature type="transmembrane region" description="Helical" evidence="6">
    <location>
        <begin position="126"/>
        <end position="144"/>
    </location>
</feature>
<accession>A0ABY8QFK4</accession>
<reference evidence="8 9" key="1">
    <citation type="submission" date="2023-05" db="EMBL/GenBank/DDBJ databases">
        <title>YMD87, complete Genome.</title>
        <authorList>
            <person name="Zhang J."/>
            <person name="Xu X."/>
        </authorList>
    </citation>
    <scope>NUCLEOTIDE SEQUENCE [LARGE SCALE GENOMIC DNA]</scope>
    <source>
        <strain evidence="8 9">YMD87</strain>
    </source>
</reference>
<comment type="subcellular location">
    <subcellularLocation>
        <location evidence="1">Membrane</location>
        <topology evidence="1">Multi-pass membrane protein</topology>
    </subcellularLocation>
</comment>
<evidence type="ECO:0000256" key="6">
    <source>
        <dbReference type="SAM" id="Phobius"/>
    </source>
</evidence>
<evidence type="ECO:0000256" key="1">
    <source>
        <dbReference type="ARBA" id="ARBA00004141"/>
    </source>
</evidence>
<dbReference type="RefSeq" id="WP_282300011.1">
    <property type="nucleotide sequence ID" value="NZ_CP124616.1"/>
</dbReference>
<keyword evidence="9" id="KW-1185">Reference proteome</keyword>
<feature type="transmembrane region" description="Helical" evidence="6">
    <location>
        <begin position="269"/>
        <end position="287"/>
    </location>
</feature>
<dbReference type="InterPro" id="IPR037185">
    <property type="entry name" value="EmrE-like"/>
</dbReference>
<evidence type="ECO:0000256" key="2">
    <source>
        <dbReference type="ARBA" id="ARBA00009853"/>
    </source>
</evidence>
<evidence type="ECO:0000256" key="3">
    <source>
        <dbReference type="ARBA" id="ARBA00022692"/>
    </source>
</evidence>
<feature type="domain" description="EamA" evidence="7">
    <location>
        <begin position="8"/>
        <end position="140"/>
    </location>
</feature>
<dbReference type="EMBL" id="CP124616">
    <property type="protein sequence ID" value="WGW03375.1"/>
    <property type="molecule type" value="Genomic_DNA"/>
</dbReference>
<dbReference type="Proteomes" id="UP001241605">
    <property type="component" value="Chromosome"/>
</dbReference>
<gene>
    <name evidence="8" type="ORF">QF118_15800</name>
</gene>
<dbReference type="InterPro" id="IPR000620">
    <property type="entry name" value="EamA_dom"/>
</dbReference>
<sequence length="311" mass="32765">MDKDRPLFGIALMLGFCALAPLADALAKLLGPHMGVGQLVTLRFAFQAVILVPFAIATRRPMRMDRTIALLVTLRTLLHIAGIATVFVSLLYLPLAEAIAIAYVMPFILLLMGHYILGEEVGWRRLAACAVGFVGTLLVIQPAFDTVGAPALLPLAVAFIFAAFMLVTRRIAAQTDPIGMQAVSALIALAILVPAMALLPGTPALAWTPPSPTGWTLIAAMGAAGTLAHLLMTWSLRYAPASTLAPMQYLEIPMATLIGWALFSDLPGPLAALGIAITIASGLYVVMRERASHRARPPTPPSAPQAAPPAG</sequence>
<dbReference type="PANTHER" id="PTHR22911:SF6">
    <property type="entry name" value="SOLUTE CARRIER FAMILY 35 MEMBER G1"/>
    <property type="match status" value="1"/>
</dbReference>
<evidence type="ECO:0000313" key="9">
    <source>
        <dbReference type="Proteomes" id="UP001241605"/>
    </source>
</evidence>
<dbReference type="Pfam" id="PF00892">
    <property type="entry name" value="EamA"/>
    <property type="match status" value="2"/>
</dbReference>
<keyword evidence="5 6" id="KW-0472">Membrane</keyword>
<keyword evidence="3 6" id="KW-0812">Transmembrane</keyword>
<proteinExistence type="inferred from homology"/>
<feature type="transmembrane region" description="Helical" evidence="6">
    <location>
        <begin position="98"/>
        <end position="117"/>
    </location>
</feature>
<feature type="transmembrane region" description="Helical" evidence="6">
    <location>
        <begin position="68"/>
        <end position="92"/>
    </location>
</feature>
<name>A0ABY8QFK4_9RHOB</name>
<dbReference type="SUPFAM" id="SSF103481">
    <property type="entry name" value="Multidrug resistance efflux transporter EmrE"/>
    <property type="match status" value="2"/>
</dbReference>
<comment type="similarity">
    <text evidence="2">Belongs to the drug/metabolite transporter (DMT) superfamily. 10 TMS drug/metabolite exporter (DME) (TC 2.A.7.3) family.</text>
</comment>
<evidence type="ECO:0000259" key="7">
    <source>
        <dbReference type="Pfam" id="PF00892"/>
    </source>
</evidence>
<protein>
    <submittedName>
        <fullName evidence="8">DMT family transporter</fullName>
    </submittedName>
</protein>
<feature type="transmembrane region" description="Helical" evidence="6">
    <location>
        <begin position="244"/>
        <end position="263"/>
    </location>
</feature>
<feature type="domain" description="EamA" evidence="7">
    <location>
        <begin position="152"/>
        <end position="284"/>
    </location>
</feature>
<dbReference type="PANTHER" id="PTHR22911">
    <property type="entry name" value="ACYL-MALONYL CONDENSING ENZYME-RELATED"/>
    <property type="match status" value="1"/>
</dbReference>
<feature type="transmembrane region" description="Helical" evidence="6">
    <location>
        <begin position="35"/>
        <end position="56"/>
    </location>
</feature>
<evidence type="ECO:0000313" key="8">
    <source>
        <dbReference type="EMBL" id="WGW03375.1"/>
    </source>
</evidence>
<organism evidence="8 9">
    <name type="scientific">Tropicibacter oceani</name>
    <dbReference type="NCBI Taxonomy" id="3058420"/>
    <lineage>
        <taxon>Bacteria</taxon>
        <taxon>Pseudomonadati</taxon>
        <taxon>Pseudomonadota</taxon>
        <taxon>Alphaproteobacteria</taxon>
        <taxon>Rhodobacterales</taxon>
        <taxon>Roseobacteraceae</taxon>
        <taxon>Tropicibacter</taxon>
    </lineage>
</organism>
<evidence type="ECO:0000256" key="5">
    <source>
        <dbReference type="ARBA" id="ARBA00023136"/>
    </source>
</evidence>
<feature type="transmembrane region" description="Helical" evidence="6">
    <location>
        <begin position="150"/>
        <end position="168"/>
    </location>
</feature>
<evidence type="ECO:0000256" key="4">
    <source>
        <dbReference type="ARBA" id="ARBA00022989"/>
    </source>
</evidence>
<feature type="transmembrane region" description="Helical" evidence="6">
    <location>
        <begin position="213"/>
        <end position="232"/>
    </location>
</feature>